<dbReference type="PANTHER" id="PTHR30408:SF12">
    <property type="entry name" value="TYPE I RESTRICTION ENZYME MJAVIII SPECIFICITY SUBUNIT"/>
    <property type="match status" value="1"/>
</dbReference>
<name>A0ABW4VHT4_9BACT</name>
<sequence length="201" mass="23231">MRFKNENGSPFSEWETYNLKDISERITQKNSDNNQNVLTISAQLGLISQLEFFNKSVSAKDVSGYYLLTLNDFAYNKSYSNGYPMGAIKRLKRYEKGIVSTLYICFRFTEIVSNDFIEQYFESGIQNVEIEKIAQEGARNHGLLNVGVADFFNIEINIPPLNEQKRIASFLTSIDQKIQTEKAILEQLENQKKYLLQNMFC</sequence>
<keyword evidence="3" id="KW-0238">DNA-binding</keyword>
<accession>A0ABW4VHT4</accession>
<dbReference type="Gene3D" id="3.90.220.20">
    <property type="entry name" value="DNA methylase specificity domains"/>
    <property type="match status" value="1"/>
</dbReference>
<dbReference type="GO" id="GO:0016787">
    <property type="term" value="F:hydrolase activity"/>
    <property type="evidence" value="ECO:0007669"/>
    <property type="project" value="UniProtKB-KW"/>
</dbReference>
<keyword evidence="7" id="KW-1185">Reference proteome</keyword>
<proteinExistence type="inferred from homology"/>
<comment type="similarity">
    <text evidence="1">Belongs to the type-I restriction system S methylase family.</text>
</comment>
<dbReference type="InterPro" id="IPR044946">
    <property type="entry name" value="Restrct_endonuc_typeI_TRD_sf"/>
</dbReference>
<dbReference type="EMBL" id="JBHUHR010000015">
    <property type="protein sequence ID" value="MFD2034217.1"/>
    <property type="molecule type" value="Genomic_DNA"/>
</dbReference>
<keyword evidence="2" id="KW-0680">Restriction system</keyword>
<keyword evidence="6" id="KW-0540">Nuclease</keyword>
<dbReference type="Pfam" id="PF01420">
    <property type="entry name" value="Methylase_S"/>
    <property type="match status" value="1"/>
</dbReference>
<feature type="domain" description="Type I restriction modification DNA specificity" evidence="5">
    <location>
        <begin position="12"/>
        <end position="190"/>
    </location>
</feature>
<keyword evidence="4" id="KW-0175">Coiled coil</keyword>
<protein>
    <submittedName>
        <fullName evidence="6">Restriction endonuclease subunit S</fullName>
        <ecNumber evidence="6">3.1.21.-</ecNumber>
    </submittedName>
</protein>
<evidence type="ECO:0000313" key="7">
    <source>
        <dbReference type="Proteomes" id="UP001597361"/>
    </source>
</evidence>
<evidence type="ECO:0000256" key="2">
    <source>
        <dbReference type="ARBA" id="ARBA00022747"/>
    </source>
</evidence>
<organism evidence="6 7">
    <name type="scientific">Belliella marina</name>
    <dbReference type="NCBI Taxonomy" id="1644146"/>
    <lineage>
        <taxon>Bacteria</taxon>
        <taxon>Pseudomonadati</taxon>
        <taxon>Bacteroidota</taxon>
        <taxon>Cytophagia</taxon>
        <taxon>Cytophagales</taxon>
        <taxon>Cyclobacteriaceae</taxon>
        <taxon>Belliella</taxon>
    </lineage>
</organism>
<evidence type="ECO:0000259" key="5">
    <source>
        <dbReference type="Pfam" id="PF01420"/>
    </source>
</evidence>
<keyword evidence="6" id="KW-0378">Hydrolase</keyword>
<keyword evidence="6" id="KW-0255">Endonuclease</keyword>
<evidence type="ECO:0000256" key="3">
    <source>
        <dbReference type="ARBA" id="ARBA00023125"/>
    </source>
</evidence>
<reference evidence="7" key="1">
    <citation type="journal article" date="2019" name="Int. J. Syst. Evol. Microbiol.">
        <title>The Global Catalogue of Microorganisms (GCM) 10K type strain sequencing project: providing services to taxonomists for standard genome sequencing and annotation.</title>
        <authorList>
            <consortium name="The Broad Institute Genomics Platform"/>
            <consortium name="The Broad Institute Genome Sequencing Center for Infectious Disease"/>
            <person name="Wu L."/>
            <person name="Ma J."/>
        </authorList>
    </citation>
    <scope>NUCLEOTIDE SEQUENCE [LARGE SCALE GENOMIC DNA]</scope>
    <source>
        <strain evidence="7">CGMCC 1.15180</strain>
    </source>
</reference>
<dbReference type="GO" id="GO:0004519">
    <property type="term" value="F:endonuclease activity"/>
    <property type="evidence" value="ECO:0007669"/>
    <property type="project" value="UniProtKB-KW"/>
</dbReference>
<evidence type="ECO:0000313" key="6">
    <source>
        <dbReference type="EMBL" id="MFD2034217.1"/>
    </source>
</evidence>
<gene>
    <name evidence="6" type="ORF">ACFSKL_05405</name>
</gene>
<dbReference type="PANTHER" id="PTHR30408">
    <property type="entry name" value="TYPE-1 RESTRICTION ENZYME ECOKI SPECIFICITY PROTEIN"/>
    <property type="match status" value="1"/>
</dbReference>
<feature type="coiled-coil region" evidence="4">
    <location>
        <begin position="171"/>
        <end position="198"/>
    </location>
</feature>
<dbReference type="InterPro" id="IPR052021">
    <property type="entry name" value="Type-I_RS_S_subunit"/>
</dbReference>
<comment type="caution">
    <text evidence="6">The sequence shown here is derived from an EMBL/GenBank/DDBJ whole genome shotgun (WGS) entry which is preliminary data.</text>
</comment>
<dbReference type="RefSeq" id="WP_376884163.1">
    <property type="nucleotide sequence ID" value="NZ_JBHUHR010000015.1"/>
</dbReference>
<dbReference type="EC" id="3.1.21.-" evidence="6"/>
<evidence type="ECO:0000256" key="4">
    <source>
        <dbReference type="SAM" id="Coils"/>
    </source>
</evidence>
<dbReference type="Proteomes" id="UP001597361">
    <property type="component" value="Unassembled WGS sequence"/>
</dbReference>
<dbReference type="InterPro" id="IPR000055">
    <property type="entry name" value="Restrct_endonuc_typeI_TRD"/>
</dbReference>
<evidence type="ECO:0000256" key="1">
    <source>
        <dbReference type="ARBA" id="ARBA00010923"/>
    </source>
</evidence>
<dbReference type="SUPFAM" id="SSF116734">
    <property type="entry name" value="DNA methylase specificity domain"/>
    <property type="match status" value="1"/>
</dbReference>